<dbReference type="AlphaFoldDB" id="A0A9D4CAR4"/>
<reference evidence="1" key="2">
    <citation type="submission" date="2020-11" db="EMBL/GenBank/DDBJ databases">
        <authorList>
            <person name="McCartney M.A."/>
            <person name="Auch B."/>
            <person name="Kono T."/>
            <person name="Mallez S."/>
            <person name="Becker A."/>
            <person name="Gohl D.M."/>
            <person name="Silverstein K.A.T."/>
            <person name="Koren S."/>
            <person name="Bechman K.B."/>
            <person name="Herman A."/>
            <person name="Abrahante J.E."/>
            <person name="Garbe J."/>
        </authorList>
    </citation>
    <scope>NUCLEOTIDE SEQUENCE</scope>
    <source>
        <strain evidence="1">Duluth1</strain>
        <tissue evidence="1">Whole animal</tissue>
    </source>
</reference>
<organism evidence="1 2">
    <name type="scientific">Dreissena polymorpha</name>
    <name type="common">Zebra mussel</name>
    <name type="synonym">Mytilus polymorpha</name>
    <dbReference type="NCBI Taxonomy" id="45954"/>
    <lineage>
        <taxon>Eukaryota</taxon>
        <taxon>Metazoa</taxon>
        <taxon>Spiralia</taxon>
        <taxon>Lophotrochozoa</taxon>
        <taxon>Mollusca</taxon>
        <taxon>Bivalvia</taxon>
        <taxon>Autobranchia</taxon>
        <taxon>Heteroconchia</taxon>
        <taxon>Euheterodonta</taxon>
        <taxon>Imparidentia</taxon>
        <taxon>Neoheterodontei</taxon>
        <taxon>Myida</taxon>
        <taxon>Dreissenoidea</taxon>
        <taxon>Dreissenidae</taxon>
        <taxon>Dreissena</taxon>
    </lineage>
</organism>
<dbReference type="Proteomes" id="UP000828390">
    <property type="component" value="Unassembled WGS sequence"/>
</dbReference>
<keyword evidence="2" id="KW-1185">Reference proteome</keyword>
<comment type="caution">
    <text evidence="1">The sequence shown here is derived from an EMBL/GenBank/DDBJ whole genome shotgun (WGS) entry which is preliminary data.</text>
</comment>
<accession>A0A9D4CAR4</accession>
<protein>
    <submittedName>
        <fullName evidence="1">Uncharacterized protein</fullName>
    </submittedName>
</protein>
<reference evidence="1" key="1">
    <citation type="journal article" date="2019" name="bioRxiv">
        <title>The Genome of the Zebra Mussel, Dreissena polymorpha: A Resource for Invasive Species Research.</title>
        <authorList>
            <person name="McCartney M.A."/>
            <person name="Auch B."/>
            <person name="Kono T."/>
            <person name="Mallez S."/>
            <person name="Zhang Y."/>
            <person name="Obille A."/>
            <person name="Becker A."/>
            <person name="Abrahante J.E."/>
            <person name="Garbe J."/>
            <person name="Badalamenti J.P."/>
            <person name="Herman A."/>
            <person name="Mangelson H."/>
            <person name="Liachko I."/>
            <person name="Sullivan S."/>
            <person name="Sone E.D."/>
            <person name="Koren S."/>
            <person name="Silverstein K.A.T."/>
            <person name="Beckman K.B."/>
            <person name="Gohl D.M."/>
        </authorList>
    </citation>
    <scope>NUCLEOTIDE SEQUENCE</scope>
    <source>
        <strain evidence="1">Duluth1</strain>
        <tissue evidence="1">Whole animal</tissue>
    </source>
</reference>
<proteinExistence type="predicted"/>
<gene>
    <name evidence="1" type="ORF">DPMN_062966</name>
</gene>
<evidence type="ECO:0000313" key="1">
    <source>
        <dbReference type="EMBL" id="KAH3720073.1"/>
    </source>
</evidence>
<sequence>MQRSVCTPLGKGTPVPAGRGKSWSHLSLCLGVYPAGQGHSCACGKGEIMVPSESLSLCIPRWARALLCLREGGNYGPI</sequence>
<name>A0A9D4CAR4_DREPO</name>
<dbReference type="EMBL" id="JAIWYP010000013">
    <property type="protein sequence ID" value="KAH3720073.1"/>
    <property type="molecule type" value="Genomic_DNA"/>
</dbReference>
<evidence type="ECO:0000313" key="2">
    <source>
        <dbReference type="Proteomes" id="UP000828390"/>
    </source>
</evidence>